<sequence>MGIKNKGNNLFNKLPASILSTIFALAQNPQLSLLNKNMHHISQKDNVVSKYILQYVLYNIESDYIWWLRYLFDKHTRIGANEAVGILVLRKLKDLNYEEVLGMAFDFRWRNVLNRLLKMYVVINRSTSTILHKGTLFMNEDEYLDIDIDNLLSEESKSRREVADIEITDSHYIRSLFRVNQVSELLLWGMNAIAEENGVEMLIDICNTKFEFPPEICGSTERGIRCVDDRFMISCVLVAGRQSCWLNNLGFFKRVLDLEICTNFSVQNLDSINDARGSHFDYEFYTFIKDDGNTDKMVLLNFTLCAYQSILCDKKKFISYLEKNYSSSSRHIQILFDVAIHLNRESLFKKYLFKSGSNSENIKKITELAYRNGNIDLIKYLLRINYKLKGDLDENAMKIAIYKNDYKLAQRIINKYSNLASVHCLEYAVQTGNIKVAKLLIESGADLKSPEFKGIRIASKNRNMDMLRFLLEHDSSIGLEAPQGIQELCKIKNCEIITRLLKLLSEDKTKPNDSETESKAGTRLKFNKTILCLIEVCQSYDQYYPDNNVDFDGFLKHVDIYERVIEIIYSRTERIYYACESLFGNNLYSIRENHAKSACLDNLVEIIRYVIENNLQSTFDDTQFDEINELGYEKNAEVLNDRHYEQAKSELINRNFEILKLLIDYGIDINSYDSLVLRTAYKAGDIDWINYFISKGARLKGESSGFEEACKSDKVEVLEHWIRNGGVVPKNSEYDCISMACLLGSFNMDKWLVESGVDLSDPERNGVRIACKLGLKRTLKY</sequence>
<name>A0A1R1PKC1_ZANCU</name>
<evidence type="ECO:0000313" key="5">
    <source>
        <dbReference type="Proteomes" id="UP000188320"/>
    </source>
</evidence>
<protein>
    <submittedName>
        <fullName evidence="4">Putative ankyrin repeat protein</fullName>
    </submittedName>
</protein>
<accession>A0A1R1PKC1</accession>
<keyword evidence="5" id="KW-1185">Reference proteome</keyword>
<reference evidence="5" key="1">
    <citation type="submission" date="2017-01" db="EMBL/GenBank/DDBJ databases">
        <authorList>
            <person name="Wang Y."/>
            <person name="White M."/>
            <person name="Kvist S."/>
            <person name="Moncalvo J.-M."/>
        </authorList>
    </citation>
    <scope>NUCLEOTIDE SEQUENCE [LARGE SCALE GENOMIC DNA]</scope>
    <source>
        <strain evidence="5">COL-18-3</strain>
    </source>
</reference>
<dbReference type="PANTHER" id="PTHR24123">
    <property type="entry name" value="ANKYRIN REPEAT-CONTAINING"/>
    <property type="match status" value="1"/>
</dbReference>
<organism evidence="4 5">
    <name type="scientific">Zancudomyces culisetae</name>
    <name type="common">Gut fungus</name>
    <name type="synonym">Smittium culisetae</name>
    <dbReference type="NCBI Taxonomy" id="1213189"/>
    <lineage>
        <taxon>Eukaryota</taxon>
        <taxon>Fungi</taxon>
        <taxon>Fungi incertae sedis</taxon>
        <taxon>Zoopagomycota</taxon>
        <taxon>Kickxellomycotina</taxon>
        <taxon>Harpellomycetes</taxon>
        <taxon>Harpellales</taxon>
        <taxon>Legeriomycetaceae</taxon>
        <taxon>Zancudomyces</taxon>
    </lineage>
</organism>
<dbReference type="OrthoDB" id="194358at2759"/>
<proteinExistence type="predicted"/>
<dbReference type="PROSITE" id="PS50088">
    <property type="entry name" value="ANK_REPEAT"/>
    <property type="match status" value="1"/>
</dbReference>
<dbReference type="InterPro" id="IPR036770">
    <property type="entry name" value="Ankyrin_rpt-contain_sf"/>
</dbReference>
<evidence type="ECO:0000256" key="2">
    <source>
        <dbReference type="ARBA" id="ARBA00023043"/>
    </source>
</evidence>
<feature type="repeat" description="ANK" evidence="3">
    <location>
        <begin position="425"/>
        <end position="452"/>
    </location>
</feature>
<evidence type="ECO:0000313" key="4">
    <source>
        <dbReference type="EMBL" id="OMH81404.1"/>
    </source>
</evidence>
<dbReference type="SUPFAM" id="SSF48403">
    <property type="entry name" value="Ankyrin repeat"/>
    <property type="match status" value="1"/>
</dbReference>
<dbReference type="AlphaFoldDB" id="A0A1R1PKC1"/>
<dbReference type="EMBL" id="LSSK01000905">
    <property type="protein sequence ID" value="OMH81404.1"/>
    <property type="molecule type" value="Genomic_DNA"/>
</dbReference>
<dbReference type="Gene3D" id="1.25.40.20">
    <property type="entry name" value="Ankyrin repeat-containing domain"/>
    <property type="match status" value="2"/>
</dbReference>
<dbReference type="SMART" id="SM00248">
    <property type="entry name" value="ANK"/>
    <property type="match status" value="6"/>
</dbReference>
<evidence type="ECO:0000256" key="3">
    <source>
        <dbReference type="PROSITE-ProRule" id="PRU00023"/>
    </source>
</evidence>
<dbReference type="Pfam" id="PF12796">
    <property type="entry name" value="Ank_2"/>
    <property type="match status" value="1"/>
</dbReference>
<dbReference type="Proteomes" id="UP000188320">
    <property type="component" value="Unassembled WGS sequence"/>
</dbReference>
<keyword evidence="2 3" id="KW-0040">ANK repeat</keyword>
<dbReference type="PANTHER" id="PTHR24123:SF33">
    <property type="entry name" value="PROTEIN HOS4"/>
    <property type="match status" value="1"/>
</dbReference>
<dbReference type="InterPro" id="IPR002110">
    <property type="entry name" value="Ankyrin_rpt"/>
</dbReference>
<comment type="caution">
    <text evidence="4">The sequence shown here is derived from an EMBL/GenBank/DDBJ whole genome shotgun (WGS) entry which is preliminary data.</text>
</comment>
<keyword evidence="1" id="KW-0677">Repeat</keyword>
<evidence type="ECO:0000256" key="1">
    <source>
        <dbReference type="ARBA" id="ARBA00022737"/>
    </source>
</evidence>
<dbReference type="InterPro" id="IPR051165">
    <property type="entry name" value="Multifunctional_ANK_Repeat"/>
</dbReference>
<gene>
    <name evidence="4" type="ORF">AX774_g5140</name>
</gene>